<protein>
    <submittedName>
        <fullName evidence="1">Uncharacterized protein</fullName>
    </submittedName>
</protein>
<gene>
    <name evidence="2" type="ORF">APZ42_025780</name>
</gene>
<sequence length="72" mass="8310">MAMMLVVNRHTKWRNQWLDGGFIAIVLHTHSVPSAHFTNTHTHTYTHRGDTNMAYATQSDTLTVQLMRCIRS</sequence>
<reference evidence="2 3" key="2">
    <citation type="submission" date="2016-03" db="EMBL/GenBank/DDBJ databases">
        <title>EvidentialGene: Evidence-directed Construction of Genes on Genomes.</title>
        <authorList>
            <person name="Gilbert D.G."/>
            <person name="Choi J.-H."/>
            <person name="Mockaitis K."/>
            <person name="Colbourne J."/>
            <person name="Pfrender M."/>
        </authorList>
    </citation>
    <scope>NUCLEOTIDE SEQUENCE [LARGE SCALE GENOMIC DNA]</scope>
    <source>
        <strain evidence="2 3">Xinb3</strain>
        <tissue evidence="2">Complete organism</tissue>
    </source>
</reference>
<evidence type="ECO:0000313" key="1">
    <source>
        <dbReference type="EMBL" id="JAN15668.1"/>
    </source>
</evidence>
<dbReference type="EMBL" id="GDIQ01079069">
    <property type="protein sequence ID" value="JAN15668.1"/>
    <property type="molecule type" value="Transcribed_RNA"/>
</dbReference>
<name>A0A0P6DDU9_9CRUS</name>
<evidence type="ECO:0000313" key="3">
    <source>
        <dbReference type="Proteomes" id="UP000076858"/>
    </source>
</evidence>
<dbReference type="EMBL" id="LRGB01001937">
    <property type="protein sequence ID" value="KZS09964.1"/>
    <property type="molecule type" value="Genomic_DNA"/>
</dbReference>
<keyword evidence="3" id="KW-1185">Reference proteome</keyword>
<accession>A0A0P6DDU9</accession>
<proteinExistence type="predicted"/>
<organism evidence="1">
    <name type="scientific">Daphnia magna</name>
    <dbReference type="NCBI Taxonomy" id="35525"/>
    <lineage>
        <taxon>Eukaryota</taxon>
        <taxon>Metazoa</taxon>
        <taxon>Ecdysozoa</taxon>
        <taxon>Arthropoda</taxon>
        <taxon>Crustacea</taxon>
        <taxon>Branchiopoda</taxon>
        <taxon>Diplostraca</taxon>
        <taxon>Cladocera</taxon>
        <taxon>Anomopoda</taxon>
        <taxon>Daphniidae</taxon>
        <taxon>Daphnia</taxon>
    </lineage>
</organism>
<reference evidence="1" key="1">
    <citation type="submission" date="2015-10" db="EMBL/GenBank/DDBJ databases">
        <title>EvidentialGene: Evidence-directed Construction of Complete mRNA Transcriptomes without Genomes.</title>
        <authorList>
            <person name="Gilbert D.G."/>
        </authorList>
    </citation>
    <scope>NUCLEOTIDE SEQUENCE</scope>
</reference>
<dbReference type="Proteomes" id="UP000076858">
    <property type="component" value="Unassembled WGS sequence"/>
</dbReference>
<evidence type="ECO:0000313" key="2">
    <source>
        <dbReference type="EMBL" id="KZS09964.1"/>
    </source>
</evidence>
<dbReference type="AlphaFoldDB" id="A0A0P6DDU9"/>